<gene>
    <name evidence="13" type="ORF">CYLTODRAFT_91798</name>
</gene>
<protein>
    <recommendedName>
        <fullName evidence="11">Isocitrate dehydrogenase [NAD] subunit 1, mitochondrial</fullName>
        <ecNumber evidence="5">1.1.1.41</ecNumber>
    </recommendedName>
    <alternativeName>
        <fullName evidence="10">Isocitric dehydrogenase</fullName>
    </alternativeName>
    <alternativeName>
        <fullName evidence="9">NAD(+)-specific ICDH</fullName>
    </alternativeName>
</protein>
<evidence type="ECO:0000256" key="2">
    <source>
        <dbReference type="ARBA" id="ARBA00004173"/>
    </source>
</evidence>
<dbReference type="PANTHER" id="PTHR11835:SF42">
    <property type="entry name" value="ISOCITRATE DEHYDROGENASE [NAD] SUBUNIT BETA, MITOCHONDRIAL"/>
    <property type="match status" value="1"/>
</dbReference>
<evidence type="ECO:0000256" key="6">
    <source>
        <dbReference type="ARBA" id="ARBA00022532"/>
    </source>
</evidence>
<proteinExistence type="inferred from homology"/>
<reference evidence="13 14" key="1">
    <citation type="journal article" date="2015" name="Fungal Genet. Biol.">
        <title>Evolution of novel wood decay mechanisms in Agaricales revealed by the genome sequences of Fistulina hepatica and Cylindrobasidium torrendii.</title>
        <authorList>
            <person name="Floudas D."/>
            <person name="Held B.W."/>
            <person name="Riley R."/>
            <person name="Nagy L.G."/>
            <person name="Koehler G."/>
            <person name="Ransdell A.S."/>
            <person name="Younus H."/>
            <person name="Chow J."/>
            <person name="Chiniquy J."/>
            <person name="Lipzen A."/>
            <person name="Tritt A."/>
            <person name="Sun H."/>
            <person name="Haridas S."/>
            <person name="LaButti K."/>
            <person name="Ohm R.A."/>
            <person name="Kues U."/>
            <person name="Blanchette R.A."/>
            <person name="Grigoriev I.V."/>
            <person name="Minto R.E."/>
            <person name="Hibbett D.S."/>
        </authorList>
    </citation>
    <scope>NUCLEOTIDE SEQUENCE [LARGE SCALE GENOMIC DNA]</scope>
    <source>
        <strain evidence="13 14">FP15055 ss-10</strain>
    </source>
</reference>
<keyword evidence="14" id="KW-1185">Reference proteome</keyword>
<evidence type="ECO:0000256" key="4">
    <source>
        <dbReference type="ARBA" id="ARBA00011567"/>
    </source>
</evidence>
<comment type="subunit">
    <text evidence="4">Octamer of two non-identical subunits IDH1 and IDH2.</text>
</comment>
<dbReference type="SMART" id="SM01329">
    <property type="entry name" value="Iso_dh"/>
    <property type="match status" value="1"/>
</dbReference>
<dbReference type="EMBL" id="KN880432">
    <property type="protein sequence ID" value="KIY74049.1"/>
    <property type="molecule type" value="Genomic_DNA"/>
</dbReference>
<evidence type="ECO:0000259" key="12">
    <source>
        <dbReference type="SMART" id="SM01329"/>
    </source>
</evidence>
<evidence type="ECO:0000256" key="5">
    <source>
        <dbReference type="ARBA" id="ARBA00013012"/>
    </source>
</evidence>
<evidence type="ECO:0000256" key="3">
    <source>
        <dbReference type="ARBA" id="ARBA00007769"/>
    </source>
</evidence>
<dbReference type="SUPFAM" id="SSF53659">
    <property type="entry name" value="Isocitrate/Isopropylmalate dehydrogenase-like"/>
    <property type="match status" value="1"/>
</dbReference>
<comment type="similarity">
    <text evidence="3">Belongs to the isocitrate and isopropylmalate dehydrogenases family.</text>
</comment>
<comment type="subcellular location">
    <subcellularLocation>
        <location evidence="2">Mitochondrion</location>
    </subcellularLocation>
</comment>
<dbReference type="FunFam" id="3.40.718.10:FF:000001">
    <property type="entry name" value="Isocitrate dehydrogenase [NAD] subunit, mitochondrial"/>
    <property type="match status" value="1"/>
</dbReference>
<evidence type="ECO:0000256" key="1">
    <source>
        <dbReference type="ARBA" id="ARBA00000837"/>
    </source>
</evidence>
<evidence type="ECO:0000256" key="10">
    <source>
        <dbReference type="ARBA" id="ARBA00030683"/>
    </source>
</evidence>
<evidence type="ECO:0000313" key="14">
    <source>
        <dbReference type="Proteomes" id="UP000054007"/>
    </source>
</evidence>
<keyword evidence="7" id="KW-0809">Transit peptide</keyword>
<dbReference type="Proteomes" id="UP000054007">
    <property type="component" value="Unassembled WGS sequence"/>
</dbReference>
<evidence type="ECO:0000313" key="13">
    <source>
        <dbReference type="EMBL" id="KIY74049.1"/>
    </source>
</evidence>
<sequence>MFRNAIAASTRPVTRTVTTLSAGFPKVVQRQPTKYGGVYTVTLIPGDGIGSEITDSVKEIFEHVNAPIEWEQYDVSGMSSSGEALFNQAMESLKRNRVGLKGILFTPISQSGHISWNVAMRQQLDIYASVVLCKSLPGVPTRHDNVDFAIIRENTEGEYSGLEHQSYPGVVESLKVSTRAKAERIARFAFDFALKNNRKKVTCVHKANIMKLGDGLFLNTFRRVAEEYRSSGIAFNDMIVDNTSMQLVAKPQQFDVMVMPNLYGAIVSNIGAALVGGPGIVPGCNIGRDYALFEPGCRHVGKDIMGTNKANPSAMILSATMMLRHLGLDSIANNIASATFEVLNGGKVRTADMAGGSATTSDFTAAVIKALQ</sequence>
<dbReference type="NCBIfam" id="TIGR00175">
    <property type="entry name" value="mito_nad_idh"/>
    <property type="match status" value="1"/>
</dbReference>
<evidence type="ECO:0000256" key="11">
    <source>
        <dbReference type="ARBA" id="ARBA00071938"/>
    </source>
</evidence>
<comment type="catalytic activity">
    <reaction evidence="1">
        <text>D-threo-isocitrate + NAD(+) = 2-oxoglutarate + CO2 + NADH</text>
        <dbReference type="Rhea" id="RHEA:23632"/>
        <dbReference type="ChEBI" id="CHEBI:15562"/>
        <dbReference type="ChEBI" id="CHEBI:16526"/>
        <dbReference type="ChEBI" id="CHEBI:16810"/>
        <dbReference type="ChEBI" id="CHEBI:57540"/>
        <dbReference type="ChEBI" id="CHEBI:57945"/>
        <dbReference type="EC" id="1.1.1.41"/>
    </reaction>
</comment>
<accession>A0A0D7BV41</accession>
<evidence type="ECO:0000256" key="7">
    <source>
        <dbReference type="ARBA" id="ARBA00022946"/>
    </source>
</evidence>
<organism evidence="13 14">
    <name type="scientific">Cylindrobasidium torrendii FP15055 ss-10</name>
    <dbReference type="NCBI Taxonomy" id="1314674"/>
    <lineage>
        <taxon>Eukaryota</taxon>
        <taxon>Fungi</taxon>
        <taxon>Dikarya</taxon>
        <taxon>Basidiomycota</taxon>
        <taxon>Agaricomycotina</taxon>
        <taxon>Agaricomycetes</taxon>
        <taxon>Agaricomycetidae</taxon>
        <taxon>Agaricales</taxon>
        <taxon>Marasmiineae</taxon>
        <taxon>Physalacriaceae</taxon>
        <taxon>Cylindrobasidium</taxon>
    </lineage>
</organism>
<dbReference type="Gene3D" id="3.40.718.10">
    <property type="entry name" value="Isopropylmalate Dehydrogenase"/>
    <property type="match status" value="1"/>
</dbReference>
<evidence type="ECO:0000256" key="9">
    <source>
        <dbReference type="ARBA" id="ARBA00030631"/>
    </source>
</evidence>
<dbReference type="PANTHER" id="PTHR11835">
    <property type="entry name" value="DECARBOXYLATING DEHYDROGENASES-ISOCITRATE, ISOPROPYLMALATE, TARTRATE"/>
    <property type="match status" value="1"/>
</dbReference>
<name>A0A0D7BV41_9AGAR</name>
<keyword evidence="8" id="KW-0496">Mitochondrion</keyword>
<dbReference type="GO" id="GO:0005739">
    <property type="term" value="C:mitochondrion"/>
    <property type="evidence" value="ECO:0007669"/>
    <property type="project" value="UniProtKB-SubCell"/>
</dbReference>
<dbReference type="OrthoDB" id="10261637at2759"/>
<dbReference type="GO" id="GO:0006102">
    <property type="term" value="P:isocitrate metabolic process"/>
    <property type="evidence" value="ECO:0007669"/>
    <property type="project" value="TreeGrafter"/>
</dbReference>
<dbReference type="InterPro" id="IPR004434">
    <property type="entry name" value="Isocitrate_DH_NAD"/>
</dbReference>
<dbReference type="AlphaFoldDB" id="A0A0D7BV41"/>
<evidence type="ECO:0000256" key="8">
    <source>
        <dbReference type="ARBA" id="ARBA00023128"/>
    </source>
</evidence>
<feature type="domain" description="Isopropylmalate dehydrogenase-like" evidence="12">
    <location>
        <begin position="40"/>
        <end position="367"/>
    </location>
</feature>
<dbReference type="STRING" id="1314674.A0A0D7BV41"/>
<dbReference type="EC" id="1.1.1.41" evidence="5"/>
<keyword evidence="6" id="KW-0816">Tricarboxylic acid cycle</keyword>
<dbReference type="GO" id="GO:0004449">
    <property type="term" value="F:isocitrate dehydrogenase (NAD+) activity"/>
    <property type="evidence" value="ECO:0007669"/>
    <property type="project" value="UniProtKB-EC"/>
</dbReference>
<dbReference type="Pfam" id="PF00180">
    <property type="entry name" value="Iso_dh"/>
    <property type="match status" value="1"/>
</dbReference>
<dbReference type="GO" id="GO:0006099">
    <property type="term" value="P:tricarboxylic acid cycle"/>
    <property type="evidence" value="ECO:0007669"/>
    <property type="project" value="UniProtKB-KW"/>
</dbReference>
<dbReference type="InterPro" id="IPR024084">
    <property type="entry name" value="IsoPropMal-DH-like_dom"/>
</dbReference>